<gene>
    <name evidence="1" type="ORF">EAI_07133</name>
</gene>
<reference evidence="1 2" key="1">
    <citation type="journal article" date="2010" name="Science">
        <title>Genomic comparison of the ants Camponotus floridanus and Harpegnathos saltator.</title>
        <authorList>
            <person name="Bonasio R."/>
            <person name="Zhang G."/>
            <person name="Ye C."/>
            <person name="Mutti N.S."/>
            <person name="Fang X."/>
            <person name="Qin N."/>
            <person name="Donahue G."/>
            <person name="Yang P."/>
            <person name="Li Q."/>
            <person name="Li C."/>
            <person name="Zhang P."/>
            <person name="Huang Z."/>
            <person name="Berger S.L."/>
            <person name="Reinberg D."/>
            <person name="Wang J."/>
            <person name="Liebig J."/>
        </authorList>
    </citation>
    <scope>NUCLEOTIDE SEQUENCE [LARGE SCALE GENOMIC DNA]</scope>
    <source>
        <strain evidence="1 2">R22 G/1</strain>
    </source>
</reference>
<keyword evidence="2" id="KW-1185">Reference proteome</keyword>
<sequence length="38" mass="4500">RRFNKAGIHCYHPVQKIPLTLGHWEQRVAFALENLVRT</sequence>
<accession>E2BYS8</accession>
<protein>
    <submittedName>
        <fullName evidence="1">Uncharacterized protein</fullName>
    </submittedName>
</protein>
<feature type="non-terminal residue" evidence="1">
    <location>
        <position position="1"/>
    </location>
</feature>
<proteinExistence type="predicted"/>
<evidence type="ECO:0000313" key="1">
    <source>
        <dbReference type="EMBL" id="EFN79152.1"/>
    </source>
</evidence>
<evidence type="ECO:0000313" key="2">
    <source>
        <dbReference type="Proteomes" id="UP000008237"/>
    </source>
</evidence>
<dbReference type="Proteomes" id="UP000008237">
    <property type="component" value="Unassembled WGS sequence"/>
</dbReference>
<dbReference type="AlphaFoldDB" id="E2BYS8"/>
<organism evidence="2">
    <name type="scientific">Harpegnathos saltator</name>
    <name type="common">Jerdon's jumping ant</name>
    <dbReference type="NCBI Taxonomy" id="610380"/>
    <lineage>
        <taxon>Eukaryota</taxon>
        <taxon>Metazoa</taxon>
        <taxon>Ecdysozoa</taxon>
        <taxon>Arthropoda</taxon>
        <taxon>Hexapoda</taxon>
        <taxon>Insecta</taxon>
        <taxon>Pterygota</taxon>
        <taxon>Neoptera</taxon>
        <taxon>Endopterygota</taxon>
        <taxon>Hymenoptera</taxon>
        <taxon>Apocrita</taxon>
        <taxon>Aculeata</taxon>
        <taxon>Formicoidea</taxon>
        <taxon>Formicidae</taxon>
        <taxon>Ponerinae</taxon>
        <taxon>Ponerini</taxon>
        <taxon>Harpegnathos</taxon>
    </lineage>
</organism>
<dbReference type="EMBL" id="GL451513">
    <property type="protein sequence ID" value="EFN79152.1"/>
    <property type="molecule type" value="Genomic_DNA"/>
</dbReference>
<dbReference type="InParanoid" id="E2BYS8"/>
<name>E2BYS8_HARSA</name>
<feature type="non-terminal residue" evidence="1">
    <location>
        <position position="38"/>
    </location>
</feature>